<reference evidence="2 3" key="1">
    <citation type="submission" date="2017-01" db="EMBL/GenBank/DDBJ databases">
        <title>A new Hymenobacter.</title>
        <authorList>
            <person name="Liang Y."/>
            <person name="Feng F."/>
        </authorList>
    </citation>
    <scope>NUCLEOTIDE SEQUENCE [LARGE SCALE GENOMIC DNA]</scope>
    <source>
        <strain evidence="2">MIMBbqt21</strain>
    </source>
</reference>
<keyword evidence="3" id="KW-1185">Reference proteome</keyword>
<dbReference type="Proteomes" id="UP000194873">
    <property type="component" value="Unassembled WGS sequence"/>
</dbReference>
<gene>
    <name evidence="2" type="ORF">BXP70_13655</name>
</gene>
<protein>
    <recommendedName>
        <fullName evidence="4">Hemin receptor</fullName>
    </recommendedName>
</protein>
<dbReference type="SUPFAM" id="SSF56935">
    <property type="entry name" value="Porins"/>
    <property type="match status" value="1"/>
</dbReference>
<organism evidence="2 3">
    <name type="scientific">Hymenobacter crusticola</name>
    <dbReference type="NCBI Taxonomy" id="1770526"/>
    <lineage>
        <taxon>Bacteria</taxon>
        <taxon>Pseudomonadati</taxon>
        <taxon>Bacteroidota</taxon>
        <taxon>Cytophagia</taxon>
        <taxon>Cytophagales</taxon>
        <taxon>Hymenobacteraceae</taxon>
        <taxon>Hymenobacter</taxon>
    </lineage>
</organism>
<evidence type="ECO:0000313" key="2">
    <source>
        <dbReference type="EMBL" id="OUJ73454.1"/>
    </source>
</evidence>
<dbReference type="OrthoDB" id="9765571at2"/>
<name>A0A243WDE8_9BACT</name>
<accession>A0A243WDE8</accession>
<sequence length="509" mass="56028">MKNKQYWLGLALMGWASHAFAQTEDDALRYSRLQFGGPARTQAIGGSSVAVGADLGSLITNPAGLGLYQKSEISFSPGYSITSSSSTGTGSKTDASRNNLHVASFGAAFTNRKPDNDDSDWRSGTFAVGINRVNNFNTSFRYAGSVDDQRSLFQRFREQRVDSTQIYKEDDNQSYETLDGLAYGALLTNVDPRTGRTYTPTLLERQGAINQSETVITKGAQTQYDFGYGANYRDKLYLGIGLGIINTRYNESRNYQESDNDVTNYFGSLSLVDQYQTRGTGFNLRVGAIYRVTDMVRLGASVQTPTFMRLTDDYSTTLTSNYSPAVPLGGGQTTTGATVNTQPSSYTYQLTTPFRASGGVAVTIGKYGFLSGDVEYLNYSQAKFSDDNSDNFSSTPAYGYDVENQAIKSLYRSTVNFRVGGEARLDVFRLRLGYARYGDPFQSSDFDRTQNYITGGVGLRQNNFFLDLTGVYNTNDRFYSPYTLNSGAQPVIAVNTNRFTTTATVGFTF</sequence>
<evidence type="ECO:0008006" key="4">
    <source>
        <dbReference type="Google" id="ProtNLM"/>
    </source>
</evidence>
<keyword evidence="1" id="KW-0732">Signal</keyword>
<evidence type="ECO:0000256" key="1">
    <source>
        <dbReference type="SAM" id="SignalP"/>
    </source>
</evidence>
<dbReference type="Gene3D" id="2.40.160.60">
    <property type="entry name" value="Outer membrane protein transport protein (OMPP1/FadL/TodX)"/>
    <property type="match status" value="1"/>
</dbReference>
<proteinExistence type="predicted"/>
<dbReference type="RefSeq" id="WP_086594645.1">
    <property type="nucleotide sequence ID" value="NZ_MTSE01000006.1"/>
</dbReference>
<feature type="chain" id="PRO_5013167964" description="Hemin receptor" evidence="1">
    <location>
        <begin position="22"/>
        <end position="509"/>
    </location>
</feature>
<comment type="caution">
    <text evidence="2">The sequence shown here is derived from an EMBL/GenBank/DDBJ whole genome shotgun (WGS) entry which is preliminary data.</text>
</comment>
<feature type="signal peptide" evidence="1">
    <location>
        <begin position="1"/>
        <end position="21"/>
    </location>
</feature>
<dbReference type="AlphaFoldDB" id="A0A243WDE8"/>
<dbReference type="EMBL" id="MTSE01000006">
    <property type="protein sequence ID" value="OUJ73454.1"/>
    <property type="molecule type" value="Genomic_DNA"/>
</dbReference>
<evidence type="ECO:0000313" key="3">
    <source>
        <dbReference type="Proteomes" id="UP000194873"/>
    </source>
</evidence>